<dbReference type="CDD" id="cd00038">
    <property type="entry name" value="CAP_ED"/>
    <property type="match status" value="1"/>
</dbReference>
<evidence type="ECO:0000313" key="3">
    <source>
        <dbReference type="Proteomes" id="UP000003374"/>
    </source>
</evidence>
<dbReference type="Gene3D" id="2.60.120.10">
    <property type="entry name" value="Jelly Rolls"/>
    <property type="match status" value="1"/>
</dbReference>
<dbReference type="OrthoDB" id="190787at2"/>
<dbReference type="AlphaFoldDB" id="A4BQ09"/>
<dbReference type="GO" id="GO:0005829">
    <property type="term" value="C:cytosol"/>
    <property type="evidence" value="ECO:0007669"/>
    <property type="project" value="TreeGrafter"/>
</dbReference>
<dbReference type="SMART" id="SM00100">
    <property type="entry name" value="cNMP"/>
    <property type="match status" value="1"/>
</dbReference>
<dbReference type="SUPFAM" id="SSF51206">
    <property type="entry name" value="cAMP-binding domain-like"/>
    <property type="match status" value="1"/>
</dbReference>
<dbReference type="PROSITE" id="PS50042">
    <property type="entry name" value="CNMP_BINDING_3"/>
    <property type="match status" value="1"/>
</dbReference>
<protein>
    <submittedName>
        <fullName evidence="2">Possible regulator protein</fullName>
    </submittedName>
</protein>
<dbReference type="InterPro" id="IPR050397">
    <property type="entry name" value="Env_Response_Regulators"/>
</dbReference>
<dbReference type="PANTHER" id="PTHR24567">
    <property type="entry name" value="CRP FAMILY TRANSCRIPTIONAL REGULATORY PROTEIN"/>
    <property type="match status" value="1"/>
</dbReference>
<gene>
    <name evidence="2" type="ORF">NB231_04625</name>
</gene>
<feature type="domain" description="Cyclic nucleotide-binding" evidence="1">
    <location>
        <begin position="15"/>
        <end position="84"/>
    </location>
</feature>
<name>A4BQ09_9GAMM</name>
<dbReference type="EMBL" id="AAOF01000004">
    <property type="protein sequence ID" value="EAR22164.1"/>
    <property type="molecule type" value="Genomic_DNA"/>
</dbReference>
<dbReference type="InterPro" id="IPR018490">
    <property type="entry name" value="cNMP-bd_dom_sf"/>
</dbReference>
<reference evidence="2 3" key="1">
    <citation type="submission" date="2006-02" db="EMBL/GenBank/DDBJ databases">
        <authorList>
            <person name="Waterbury J."/>
            <person name="Ferriera S."/>
            <person name="Johnson J."/>
            <person name="Kravitz S."/>
            <person name="Halpern A."/>
            <person name="Remington K."/>
            <person name="Beeson K."/>
            <person name="Tran B."/>
            <person name="Rogers Y.-H."/>
            <person name="Friedman R."/>
            <person name="Venter J.C."/>
        </authorList>
    </citation>
    <scope>NUCLEOTIDE SEQUENCE [LARGE SCALE GENOMIC DNA]</scope>
    <source>
        <strain evidence="2 3">Nb-231</strain>
    </source>
</reference>
<keyword evidence="3" id="KW-1185">Reference proteome</keyword>
<dbReference type="Pfam" id="PF00027">
    <property type="entry name" value="cNMP_binding"/>
    <property type="match status" value="1"/>
</dbReference>
<dbReference type="InterPro" id="IPR000595">
    <property type="entry name" value="cNMP-bd_dom"/>
</dbReference>
<dbReference type="InterPro" id="IPR014710">
    <property type="entry name" value="RmlC-like_jellyroll"/>
</dbReference>
<comment type="caution">
    <text evidence="2">The sequence shown here is derived from an EMBL/GenBank/DDBJ whole genome shotgun (WGS) entry which is preliminary data.</text>
</comment>
<dbReference type="STRING" id="314278.NB231_04625"/>
<dbReference type="eggNOG" id="COG0664">
    <property type="taxonomic scope" value="Bacteria"/>
</dbReference>
<evidence type="ECO:0000313" key="2">
    <source>
        <dbReference type="EMBL" id="EAR22164.1"/>
    </source>
</evidence>
<dbReference type="HOGENOM" id="CLU_075053_15_1_6"/>
<proteinExistence type="predicted"/>
<dbReference type="GO" id="GO:0003700">
    <property type="term" value="F:DNA-binding transcription factor activity"/>
    <property type="evidence" value="ECO:0007669"/>
    <property type="project" value="TreeGrafter"/>
</dbReference>
<dbReference type="PANTHER" id="PTHR24567:SF74">
    <property type="entry name" value="HTH-TYPE TRANSCRIPTIONAL REGULATOR ARCR"/>
    <property type="match status" value="1"/>
</dbReference>
<evidence type="ECO:0000259" key="1">
    <source>
        <dbReference type="PROSITE" id="PS50042"/>
    </source>
</evidence>
<dbReference type="RefSeq" id="WP_005000126.1">
    <property type="nucleotide sequence ID" value="NZ_CH672427.1"/>
</dbReference>
<accession>A4BQ09</accession>
<sequence>MAKDSISEYLANQSFFADLSPAFRKFLARHAVRRPLQRDEILFQHGDPARRFYLVYDGSVVIEVPAIYGPSLEVQKLGPGQILGWSWLIPPYRWHFQARTEAPTEVIEFDGEAVRARCDQHPAFGYALLKCFSALMSERLQAARRKMMEEWNPPGFA</sequence>
<dbReference type="Proteomes" id="UP000003374">
    <property type="component" value="Unassembled WGS sequence"/>
</dbReference>
<organism evidence="2 3">
    <name type="scientific">Nitrococcus mobilis Nb-231</name>
    <dbReference type="NCBI Taxonomy" id="314278"/>
    <lineage>
        <taxon>Bacteria</taxon>
        <taxon>Pseudomonadati</taxon>
        <taxon>Pseudomonadota</taxon>
        <taxon>Gammaproteobacteria</taxon>
        <taxon>Chromatiales</taxon>
        <taxon>Ectothiorhodospiraceae</taxon>
        <taxon>Nitrococcus</taxon>
    </lineage>
</organism>